<dbReference type="InterPro" id="IPR044880">
    <property type="entry name" value="NCX_ion-bd_dom_sf"/>
</dbReference>
<evidence type="ECO:0000256" key="8">
    <source>
        <dbReference type="ARBA" id="ARBA00023136"/>
    </source>
</evidence>
<dbReference type="RefSeq" id="WP_152945193.1">
    <property type="nucleotide sequence ID" value="NZ_WHYR01000005.1"/>
</dbReference>
<evidence type="ECO:0000256" key="4">
    <source>
        <dbReference type="ARBA" id="ARBA00022692"/>
    </source>
</evidence>
<dbReference type="NCBIfam" id="TIGR00846">
    <property type="entry name" value="caca2"/>
    <property type="match status" value="1"/>
</dbReference>
<evidence type="ECO:0000313" key="11">
    <source>
        <dbReference type="EMBL" id="MQL51268.1"/>
    </source>
</evidence>
<evidence type="ECO:0000256" key="5">
    <source>
        <dbReference type="ARBA" id="ARBA00022837"/>
    </source>
</evidence>
<dbReference type="Pfam" id="PF01699">
    <property type="entry name" value="Na_Ca_ex"/>
    <property type="match status" value="2"/>
</dbReference>
<proteinExistence type="inferred from homology"/>
<keyword evidence="9" id="KW-0050">Antiport</keyword>
<sequence length="346" mass="37266">MNFLYILLLAVPLAVYFEFIHGSPVLVFLFSSLAIIPLAGLMGKSTEELAIHAGPRVGGFLNATFGNATELIITIFALREGFFSVVKASLAGSILGNILLVLGFSAFLGGLKHKTLNFNSCVAQLNTSLLFMVITSLVIPAVFSHAGGLSADESQTLSLVAALILLAAYLISLYFSFHTHKHLFHTSHSLLEKAEWRLSLSLGVLLGSVVLVALMSDFLVVSLRPVVQSLGVSEAFIGVILIPIIGNAAEHSTAVLMALKQRMDLSLEIAIGSSTQIALLVTPLLVLISYLFGRPMNLIFDPLELTAIILAVLMVNYVIRDGDTNYLEGLLLLFTFIIMAVAFYLV</sequence>
<dbReference type="InterPro" id="IPR004837">
    <property type="entry name" value="NaCa_Exmemb"/>
</dbReference>
<feature type="transmembrane region" description="Helical" evidence="9">
    <location>
        <begin position="198"/>
        <end position="223"/>
    </location>
</feature>
<dbReference type="InterPro" id="IPR004798">
    <property type="entry name" value="CAX-like"/>
</dbReference>
<dbReference type="GO" id="GO:0006874">
    <property type="term" value="P:intracellular calcium ion homeostasis"/>
    <property type="evidence" value="ECO:0007669"/>
    <property type="project" value="TreeGrafter"/>
</dbReference>
<keyword evidence="6 9" id="KW-1133">Transmembrane helix</keyword>
<evidence type="ECO:0000256" key="7">
    <source>
        <dbReference type="ARBA" id="ARBA00023065"/>
    </source>
</evidence>
<keyword evidence="7 9" id="KW-0406">Ion transport</keyword>
<feature type="transmembrane region" description="Helical" evidence="9">
    <location>
        <begin position="298"/>
        <end position="319"/>
    </location>
</feature>
<feature type="transmembrane region" description="Helical" evidence="9">
    <location>
        <begin position="271"/>
        <end position="292"/>
    </location>
</feature>
<evidence type="ECO:0000256" key="6">
    <source>
        <dbReference type="ARBA" id="ARBA00022989"/>
    </source>
</evidence>
<feature type="transmembrane region" description="Helical" evidence="9">
    <location>
        <begin position="155"/>
        <end position="177"/>
    </location>
</feature>
<dbReference type="InterPro" id="IPR004713">
    <property type="entry name" value="CaH_exchang"/>
</dbReference>
<protein>
    <recommendedName>
        <fullName evidence="9">Ca(2+)/H(+) antiporter</fullName>
    </recommendedName>
</protein>
<organism evidence="11 12">
    <name type="scientific">Desulfofundulus thermobenzoicus</name>
    <dbReference type="NCBI Taxonomy" id="29376"/>
    <lineage>
        <taxon>Bacteria</taxon>
        <taxon>Bacillati</taxon>
        <taxon>Bacillota</taxon>
        <taxon>Clostridia</taxon>
        <taxon>Eubacteriales</taxon>
        <taxon>Peptococcaceae</taxon>
        <taxon>Desulfofundulus</taxon>
    </lineage>
</organism>
<feature type="transmembrane region" description="Helical" evidence="9">
    <location>
        <begin position="90"/>
        <end position="111"/>
    </location>
</feature>
<evidence type="ECO:0000256" key="9">
    <source>
        <dbReference type="RuleBase" id="RU365028"/>
    </source>
</evidence>
<dbReference type="GO" id="GO:0016020">
    <property type="term" value="C:membrane"/>
    <property type="evidence" value="ECO:0007669"/>
    <property type="project" value="InterPro"/>
</dbReference>
<dbReference type="Gene3D" id="1.20.1420.30">
    <property type="entry name" value="NCX, central ion-binding region"/>
    <property type="match status" value="1"/>
</dbReference>
<evidence type="ECO:0000256" key="2">
    <source>
        <dbReference type="ARBA" id="ARBA00022448"/>
    </source>
</evidence>
<evidence type="ECO:0000256" key="1">
    <source>
        <dbReference type="ARBA" id="ARBA00004127"/>
    </source>
</evidence>
<accession>A0A6N7IPX1</accession>
<comment type="caution">
    <text evidence="11">The sequence shown here is derived from an EMBL/GenBank/DDBJ whole genome shotgun (WGS) entry which is preliminary data.</text>
</comment>
<evidence type="ECO:0000259" key="10">
    <source>
        <dbReference type="Pfam" id="PF01699"/>
    </source>
</evidence>
<dbReference type="GO" id="GO:0015369">
    <property type="term" value="F:calcium:proton antiporter activity"/>
    <property type="evidence" value="ECO:0007669"/>
    <property type="project" value="UniProtKB-UniRule"/>
</dbReference>
<feature type="transmembrane region" description="Helical" evidence="9">
    <location>
        <begin position="235"/>
        <end position="259"/>
    </location>
</feature>
<dbReference type="OrthoDB" id="9776105at2"/>
<evidence type="ECO:0000256" key="3">
    <source>
        <dbReference type="ARBA" id="ARBA00022568"/>
    </source>
</evidence>
<keyword evidence="2 9" id="KW-0813">Transport</keyword>
<comment type="subcellular location">
    <subcellularLocation>
        <location evidence="1">Endomembrane system</location>
        <topology evidence="1">Multi-pass membrane protein</topology>
    </subcellularLocation>
</comment>
<feature type="transmembrane region" description="Helical" evidence="9">
    <location>
        <begin position="57"/>
        <end position="78"/>
    </location>
</feature>
<feature type="domain" description="Sodium/calcium exchanger membrane region" evidence="10">
    <location>
        <begin position="25"/>
        <end position="177"/>
    </location>
</feature>
<dbReference type="EMBL" id="WHYR01000005">
    <property type="protein sequence ID" value="MQL51268.1"/>
    <property type="molecule type" value="Genomic_DNA"/>
</dbReference>
<comment type="caution">
    <text evidence="9">Lacks conserved residue(s) required for the propagation of feature annotation.</text>
</comment>
<keyword evidence="8 9" id="KW-0472">Membrane</keyword>
<gene>
    <name evidence="11" type="primary">cax</name>
    <name evidence="11" type="ORF">GFC01_03120</name>
</gene>
<dbReference type="Proteomes" id="UP000441717">
    <property type="component" value="Unassembled WGS sequence"/>
</dbReference>
<reference evidence="11 12" key="1">
    <citation type="submission" date="2019-10" db="EMBL/GenBank/DDBJ databases">
        <title>Comparative genomics of sulfur disproportionating microorganisms.</title>
        <authorList>
            <person name="Ward L.M."/>
            <person name="Bertran E."/>
            <person name="Johnston D."/>
        </authorList>
    </citation>
    <scope>NUCLEOTIDE SEQUENCE [LARGE SCALE GENOMIC DNA]</scope>
    <source>
        <strain evidence="11 12">DSM 14055</strain>
    </source>
</reference>
<keyword evidence="4 9" id="KW-0812">Transmembrane</keyword>
<dbReference type="PANTHER" id="PTHR31503:SF22">
    <property type="entry name" value="VACUOLAR CALCIUM ION TRANSPORTER"/>
    <property type="match status" value="1"/>
</dbReference>
<evidence type="ECO:0000313" key="12">
    <source>
        <dbReference type="Proteomes" id="UP000441717"/>
    </source>
</evidence>
<feature type="transmembrane region" description="Helical" evidence="9">
    <location>
        <begin position="123"/>
        <end position="143"/>
    </location>
</feature>
<dbReference type="AlphaFoldDB" id="A0A6N7IPX1"/>
<feature type="domain" description="Sodium/calcium exchanger membrane region" evidence="10">
    <location>
        <begin position="201"/>
        <end position="344"/>
    </location>
</feature>
<dbReference type="PANTHER" id="PTHR31503">
    <property type="entry name" value="VACUOLAR CALCIUM ION TRANSPORTER"/>
    <property type="match status" value="1"/>
</dbReference>
<comment type="function">
    <text evidence="9">Ca(+)/H(+) antiporter that extrudes calcium in exchange for external protons.</text>
</comment>
<name>A0A6N7IPX1_9FIRM</name>
<dbReference type="GO" id="GO:0012505">
    <property type="term" value="C:endomembrane system"/>
    <property type="evidence" value="ECO:0007669"/>
    <property type="project" value="UniProtKB-SubCell"/>
</dbReference>
<dbReference type="NCBIfam" id="TIGR00378">
    <property type="entry name" value="cax"/>
    <property type="match status" value="1"/>
</dbReference>
<keyword evidence="3 9" id="KW-0109">Calcium transport</keyword>
<feature type="transmembrane region" description="Helical" evidence="9">
    <location>
        <begin position="27"/>
        <end position="45"/>
    </location>
</feature>
<keyword evidence="5 9" id="KW-0106">Calcium</keyword>
<feature type="transmembrane region" description="Helical" evidence="9">
    <location>
        <begin position="326"/>
        <end position="345"/>
    </location>
</feature>
<comment type="similarity">
    <text evidence="9">Belongs to the Ca(2+):cation antiporter (CaCA) (TC 2.A.19) family.</text>
</comment>
<keyword evidence="12" id="KW-1185">Reference proteome</keyword>